<dbReference type="PANTHER" id="PTHR43680">
    <property type="entry name" value="NITRATE REDUCTASE MOLYBDENUM COFACTOR ASSEMBLY CHAPERONE"/>
    <property type="match status" value="1"/>
</dbReference>
<accession>A0ABQ4MVZ2</accession>
<dbReference type="PANTHER" id="PTHR43680:SF2">
    <property type="entry name" value="NITRATE REDUCTASE MOLYBDENUM COFACTOR ASSEMBLY CHAPERONE NARJ"/>
    <property type="match status" value="1"/>
</dbReference>
<gene>
    <name evidence="2" type="primary">narJ</name>
    <name evidence="2" type="ORF">J15TS10_39140</name>
</gene>
<organism evidence="2 3">
    <name type="scientific">Paenibacillus woosongensis</name>
    <dbReference type="NCBI Taxonomy" id="307580"/>
    <lineage>
        <taxon>Bacteria</taxon>
        <taxon>Bacillati</taxon>
        <taxon>Bacillota</taxon>
        <taxon>Bacilli</taxon>
        <taxon>Bacillales</taxon>
        <taxon>Paenibacillaceae</taxon>
        <taxon>Paenibacillus</taxon>
    </lineage>
</organism>
<comment type="caution">
    <text evidence="2">The sequence shown here is derived from an EMBL/GenBank/DDBJ whole genome shotgun (WGS) entry which is preliminary data.</text>
</comment>
<evidence type="ECO:0000313" key="2">
    <source>
        <dbReference type="EMBL" id="GIP60100.1"/>
    </source>
</evidence>
<dbReference type="InterPro" id="IPR003765">
    <property type="entry name" value="NO3_reductase_chaperone_NarJ"/>
</dbReference>
<sequence length="194" mass="23115">MGEYGVINLEKLYEYKHIFGFFAQQLTYPEKLHYHPSVIEKLLTPDDPAYEHVRRFWDLMHGFSMEQMEELYVQTFDFQKDSTLYMTYFKFEDTKERGQMLAKLKILYQMFGLEMPDHELSDYLPLMCEFIYAASWQGNAQAEKDFSVLAGVIEDGTYHLLKSLEKNENPYYHLIKGLRETLKACVRQEVAKER</sequence>
<protein>
    <submittedName>
        <fullName evidence="2">Nitrate reductase molybdenum cofactor assembly chaperone</fullName>
    </submittedName>
</protein>
<evidence type="ECO:0000256" key="1">
    <source>
        <dbReference type="ARBA" id="ARBA00023063"/>
    </source>
</evidence>
<dbReference type="Pfam" id="PF02613">
    <property type="entry name" value="Nitrate_red_del"/>
    <property type="match status" value="1"/>
</dbReference>
<dbReference type="InterPro" id="IPR036411">
    <property type="entry name" value="TorD-like_sf"/>
</dbReference>
<dbReference type="Proteomes" id="UP000681290">
    <property type="component" value="Unassembled WGS sequence"/>
</dbReference>
<evidence type="ECO:0000313" key="3">
    <source>
        <dbReference type="Proteomes" id="UP000681290"/>
    </source>
</evidence>
<keyword evidence="1" id="KW-0534">Nitrate assimilation</keyword>
<keyword evidence="3" id="KW-1185">Reference proteome</keyword>
<name>A0ABQ4MVZ2_9BACL</name>
<dbReference type="EMBL" id="BOSM01000007">
    <property type="protein sequence ID" value="GIP60100.1"/>
    <property type="molecule type" value="Genomic_DNA"/>
</dbReference>
<reference evidence="2 3" key="1">
    <citation type="submission" date="2021-03" db="EMBL/GenBank/DDBJ databases">
        <title>Antimicrobial resistance genes in bacteria isolated from Japanese honey, and their potential for conferring macrolide and lincosamide resistance in the American foulbrood pathogen Paenibacillus larvae.</title>
        <authorList>
            <person name="Okamoto M."/>
            <person name="Kumagai M."/>
            <person name="Kanamori H."/>
            <person name="Takamatsu D."/>
        </authorList>
    </citation>
    <scope>NUCLEOTIDE SEQUENCE [LARGE SCALE GENOMIC DNA]</scope>
    <source>
        <strain evidence="2 3">J15TS10</strain>
    </source>
</reference>
<proteinExistence type="predicted"/>
<dbReference type="InterPro" id="IPR020945">
    <property type="entry name" value="DMSO/NO3_reduct_chaperone"/>
</dbReference>
<dbReference type="NCBIfam" id="TIGR00684">
    <property type="entry name" value="narJ"/>
    <property type="match status" value="1"/>
</dbReference>
<dbReference type="SUPFAM" id="SSF89155">
    <property type="entry name" value="TorD-like"/>
    <property type="match status" value="1"/>
</dbReference>